<organism evidence="3 4">
    <name type="scientific">Phyllosticta paracitricarpa</name>
    <dbReference type="NCBI Taxonomy" id="2016321"/>
    <lineage>
        <taxon>Eukaryota</taxon>
        <taxon>Fungi</taxon>
        <taxon>Dikarya</taxon>
        <taxon>Ascomycota</taxon>
        <taxon>Pezizomycotina</taxon>
        <taxon>Dothideomycetes</taxon>
        <taxon>Dothideomycetes incertae sedis</taxon>
        <taxon>Botryosphaeriales</taxon>
        <taxon>Phyllostictaceae</taxon>
        <taxon>Phyllosticta</taxon>
    </lineage>
</organism>
<keyword evidence="2" id="KW-0472">Membrane</keyword>
<reference evidence="3 4" key="1">
    <citation type="submission" date="2024-04" db="EMBL/GenBank/DDBJ databases">
        <title>Phyllosticta paracitricarpa is synonymous to the EU quarantine fungus P. citricarpa based on phylogenomic analyses.</title>
        <authorList>
            <consortium name="Lawrence Berkeley National Laboratory"/>
            <person name="Van ingen-buijs V.A."/>
            <person name="Van westerhoven A.C."/>
            <person name="Haridas S."/>
            <person name="Skiadas P."/>
            <person name="Martin F."/>
            <person name="Groenewald J.Z."/>
            <person name="Crous P.W."/>
            <person name="Seidl M.F."/>
        </authorList>
    </citation>
    <scope>NUCLEOTIDE SEQUENCE [LARGE SCALE GENOMIC DNA]</scope>
    <source>
        <strain evidence="3 4">CBS 141358</strain>
    </source>
</reference>
<accession>A0ABR1MZL5</accession>
<sequence length="347" mass="37756">MTSSSDAAASQARPRFAILHAPKRSVQTVPRAWVHAPVRLPTRPIFTPSIRLHILGNPALKADLAVPKLVSTAVAGTGPPAMIRLNEYLQQLLRLRLRNFLLLLLLLLPPPLLLEAFAYVCRCCYNCYFDYAARLAANWAGPGGWMGPPSIIISADPQNAGGGGCGESHQAVCRLSRCLGQDYETTAMYTPAYTHEYVHACARAPQQASKQVATFRYMVRVVTQAIAISRHSSVVVSVFFVFGVVFVRRALTHIGASGGSSSSGSSSSSSSSSSSRARKNSQFAVSGAGCGRREGGYLWLPWLWPHEKHRHDAPDVWLRLVSFLSAMTVLTKAVASRRAVVPWKRTS</sequence>
<name>A0ABR1MZL5_9PEZI</name>
<keyword evidence="2" id="KW-0812">Transmembrane</keyword>
<feature type="compositionally biased region" description="Low complexity" evidence="1">
    <location>
        <begin position="259"/>
        <end position="275"/>
    </location>
</feature>
<protein>
    <submittedName>
        <fullName evidence="3">Uncharacterized protein</fullName>
    </submittedName>
</protein>
<keyword evidence="2" id="KW-1133">Transmembrane helix</keyword>
<evidence type="ECO:0000313" key="3">
    <source>
        <dbReference type="EMBL" id="KAK7608417.1"/>
    </source>
</evidence>
<evidence type="ECO:0000256" key="2">
    <source>
        <dbReference type="SAM" id="Phobius"/>
    </source>
</evidence>
<evidence type="ECO:0000256" key="1">
    <source>
        <dbReference type="SAM" id="MobiDB-lite"/>
    </source>
</evidence>
<keyword evidence="4" id="KW-1185">Reference proteome</keyword>
<dbReference type="EMBL" id="JBBPBF010000029">
    <property type="protein sequence ID" value="KAK7608417.1"/>
    <property type="molecule type" value="Genomic_DNA"/>
</dbReference>
<proteinExistence type="predicted"/>
<comment type="caution">
    <text evidence="3">The sequence shown here is derived from an EMBL/GenBank/DDBJ whole genome shotgun (WGS) entry which is preliminary data.</text>
</comment>
<feature type="region of interest" description="Disordered" evidence="1">
    <location>
        <begin position="256"/>
        <end position="278"/>
    </location>
</feature>
<gene>
    <name evidence="3" type="ORF">JOL62DRAFT_558574</name>
</gene>
<evidence type="ECO:0000313" key="4">
    <source>
        <dbReference type="Proteomes" id="UP001367316"/>
    </source>
</evidence>
<feature type="transmembrane region" description="Helical" evidence="2">
    <location>
        <begin position="100"/>
        <end position="120"/>
    </location>
</feature>
<dbReference type="Proteomes" id="UP001367316">
    <property type="component" value="Unassembled WGS sequence"/>
</dbReference>